<keyword evidence="3" id="KW-0862">Zinc</keyword>
<sequence>MKRWMVLGLILSVMFVLAACGGGNEEGTTENEPETTGEKQSEEPMETITVSMKNQDDEEIGTAELKDHDGATMISLDVSDLSEGEHGFHIHENGSCEAPDFKSAGGHYNPEGGDHGTKSENGPHAGDMENIEVAEDGTIQTEIVNDNVTLKAGEENSLLKEGGTALVIHAGADDMESQPSGDAGDRIACGVIVQ</sequence>
<feature type="chain" id="PRO_5032516514" description="Superoxide dismutase [Cu-Zn]" evidence="5">
    <location>
        <begin position="19"/>
        <end position="194"/>
    </location>
</feature>
<dbReference type="Gene3D" id="2.60.40.200">
    <property type="entry name" value="Superoxide dismutase, copper/zinc binding domain"/>
    <property type="match status" value="1"/>
</dbReference>
<dbReference type="PRINTS" id="PR00068">
    <property type="entry name" value="CUZNDISMTASE"/>
</dbReference>
<dbReference type="PANTHER" id="PTHR10003">
    <property type="entry name" value="SUPEROXIDE DISMUTASE CU-ZN -RELATED"/>
    <property type="match status" value="1"/>
</dbReference>
<proteinExistence type="inferred from homology"/>
<feature type="region of interest" description="Disordered" evidence="4">
    <location>
        <begin position="23"/>
        <end position="45"/>
    </location>
</feature>
<comment type="caution">
    <text evidence="7">The sequence shown here is derived from an EMBL/GenBank/DDBJ whole genome shotgun (WGS) entry which is preliminary data.</text>
</comment>
<accession>A0A845F2I3</accession>
<keyword evidence="3" id="KW-0186">Copper</keyword>
<dbReference type="Pfam" id="PF00080">
    <property type="entry name" value="Sod_Cu"/>
    <property type="match status" value="1"/>
</dbReference>
<protein>
    <recommendedName>
        <fullName evidence="3">Superoxide dismutase [Cu-Zn]</fullName>
        <ecNumber evidence="3">1.15.1.1</ecNumber>
    </recommendedName>
</protein>
<feature type="domain" description="Superoxide dismutase copper/zinc binding" evidence="6">
    <location>
        <begin position="61"/>
        <end position="192"/>
    </location>
</feature>
<evidence type="ECO:0000313" key="7">
    <source>
        <dbReference type="EMBL" id="MYL65153.1"/>
    </source>
</evidence>
<comment type="cofactor">
    <cofactor evidence="3">
        <name>Cu cation</name>
        <dbReference type="ChEBI" id="CHEBI:23378"/>
    </cofactor>
    <text evidence="3">Binds 1 copper ion per subunit.</text>
</comment>
<dbReference type="PROSITE" id="PS00332">
    <property type="entry name" value="SOD_CU_ZN_2"/>
    <property type="match status" value="1"/>
</dbReference>
<dbReference type="EC" id="1.15.1.1" evidence="3"/>
<comment type="cofactor">
    <cofactor evidence="3">
        <name>Zn(2+)</name>
        <dbReference type="ChEBI" id="CHEBI:29105"/>
    </cofactor>
    <text evidence="3">Binds 1 zinc ion per subunit.</text>
</comment>
<dbReference type="AlphaFoldDB" id="A0A845F2I3"/>
<comment type="similarity">
    <text evidence="1 3">Belongs to the Cu-Zn superoxide dismutase family.</text>
</comment>
<dbReference type="GO" id="GO:0004784">
    <property type="term" value="F:superoxide dismutase activity"/>
    <property type="evidence" value="ECO:0007669"/>
    <property type="project" value="UniProtKB-EC"/>
</dbReference>
<dbReference type="EMBL" id="WMEY01000005">
    <property type="protein sequence ID" value="MYL65153.1"/>
    <property type="molecule type" value="Genomic_DNA"/>
</dbReference>
<dbReference type="CDD" id="cd00305">
    <property type="entry name" value="Cu-Zn_Superoxide_Dismutase"/>
    <property type="match status" value="1"/>
</dbReference>
<dbReference type="Proteomes" id="UP000447833">
    <property type="component" value="Unassembled WGS sequence"/>
</dbReference>
<dbReference type="RefSeq" id="WP_160920518.1">
    <property type="nucleotide sequence ID" value="NZ_WMEY01000005.1"/>
</dbReference>
<gene>
    <name evidence="7" type="ORF">GLW07_17485</name>
</gene>
<dbReference type="PROSITE" id="PS51257">
    <property type="entry name" value="PROKAR_LIPOPROTEIN"/>
    <property type="match status" value="1"/>
</dbReference>
<organism evidence="7 8">
    <name type="scientific">Guptibacillus hwajinpoensis</name>
    <dbReference type="NCBI Taxonomy" id="208199"/>
    <lineage>
        <taxon>Bacteria</taxon>
        <taxon>Bacillati</taxon>
        <taxon>Bacillota</taxon>
        <taxon>Bacilli</taxon>
        <taxon>Bacillales</taxon>
        <taxon>Guptibacillaceae</taxon>
        <taxon>Guptibacillus</taxon>
    </lineage>
</organism>
<dbReference type="InterPro" id="IPR024134">
    <property type="entry name" value="SOD_Cu/Zn_/chaperone"/>
</dbReference>
<evidence type="ECO:0000313" key="8">
    <source>
        <dbReference type="Proteomes" id="UP000447833"/>
    </source>
</evidence>
<evidence type="ECO:0000256" key="4">
    <source>
        <dbReference type="SAM" id="MobiDB-lite"/>
    </source>
</evidence>
<evidence type="ECO:0000256" key="5">
    <source>
        <dbReference type="SAM" id="SignalP"/>
    </source>
</evidence>
<evidence type="ECO:0000259" key="6">
    <source>
        <dbReference type="Pfam" id="PF00080"/>
    </source>
</evidence>
<keyword evidence="5" id="KW-0732">Signal</keyword>
<evidence type="ECO:0000256" key="1">
    <source>
        <dbReference type="ARBA" id="ARBA00010457"/>
    </source>
</evidence>
<dbReference type="SUPFAM" id="SSF49329">
    <property type="entry name" value="Cu,Zn superoxide dismutase-like"/>
    <property type="match status" value="1"/>
</dbReference>
<feature type="region of interest" description="Disordered" evidence="4">
    <location>
        <begin position="106"/>
        <end position="127"/>
    </location>
</feature>
<evidence type="ECO:0000256" key="3">
    <source>
        <dbReference type="RuleBase" id="RU000393"/>
    </source>
</evidence>
<dbReference type="PROSITE" id="PS00087">
    <property type="entry name" value="SOD_CU_ZN_1"/>
    <property type="match status" value="1"/>
</dbReference>
<evidence type="ECO:0000256" key="2">
    <source>
        <dbReference type="ARBA" id="ARBA00024900"/>
    </source>
</evidence>
<comment type="function">
    <text evidence="2">Destroys radicals which are normally produced within the cells and which are toxic to biological systems. May play a role in favoring mycobacterial survival in phagocytes.</text>
</comment>
<dbReference type="InterPro" id="IPR018152">
    <property type="entry name" value="SOD_Cu/Zn_BS"/>
</dbReference>
<comment type="catalytic activity">
    <reaction evidence="3">
        <text>2 superoxide + 2 H(+) = H2O2 + O2</text>
        <dbReference type="Rhea" id="RHEA:20696"/>
        <dbReference type="ChEBI" id="CHEBI:15378"/>
        <dbReference type="ChEBI" id="CHEBI:15379"/>
        <dbReference type="ChEBI" id="CHEBI:16240"/>
        <dbReference type="ChEBI" id="CHEBI:18421"/>
        <dbReference type="EC" id="1.15.1.1"/>
    </reaction>
</comment>
<feature type="signal peptide" evidence="5">
    <location>
        <begin position="1"/>
        <end position="18"/>
    </location>
</feature>
<keyword evidence="3" id="KW-0479">Metal-binding</keyword>
<dbReference type="GO" id="GO:0005507">
    <property type="term" value="F:copper ion binding"/>
    <property type="evidence" value="ECO:0007669"/>
    <property type="project" value="InterPro"/>
</dbReference>
<dbReference type="InterPro" id="IPR036423">
    <property type="entry name" value="SOD-like_Cu/Zn_dom_sf"/>
</dbReference>
<name>A0A845F2I3_9BACL</name>
<reference evidence="7 8" key="1">
    <citation type="submission" date="2019-11" db="EMBL/GenBank/DDBJ databases">
        <title>Genome sequences of 17 halophilic strains isolated from different environments.</title>
        <authorList>
            <person name="Furrow R.E."/>
        </authorList>
    </citation>
    <scope>NUCLEOTIDE SEQUENCE [LARGE SCALE GENOMIC DNA]</scope>
    <source>
        <strain evidence="7 8">22506_14_FS</strain>
    </source>
</reference>
<dbReference type="InterPro" id="IPR001424">
    <property type="entry name" value="SOD_Cu_Zn_dom"/>
</dbReference>
<keyword evidence="3" id="KW-0560">Oxidoreductase</keyword>